<evidence type="ECO:0000256" key="1">
    <source>
        <dbReference type="SAM" id="Phobius"/>
    </source>
</evidence>
<comment type="caution">
    <text evidence="2">The sequence shown here is derived from an EMBL/GenBank/DDBJ whole genome shotgun (WGS) entry which is preliminary data.</text>
</comment>
<evidence type="ECO:0000313" key="3">
    <source>
        <dbReference type="Proteomes" id="UP000192074"/>
    </source>
</evidence>
<accession>A0A822V1E4</accession>
<dbReference type="AlphaFoldDB" id="A0A822V1E4"/>
<reference evidence="2 3" key="1">
    <citation type="submission" date="2016-01" db="EMBL/GenBank/DDBJ databases">
        <authorList>
            <person name="Regsiter A."/>
            <person name="william w."/>
        </authorList>
    </citation>
    <scope>NUCLEOTIDE SEQUENCE [LARGE SCALE GENOMIC DNA]</scope>
    <source>
        <strain evidence="2 3">B6</strain>
    </source>
</reference>
<organism evidence="2 3">
    <name type="scientific">Agrobacterium tumefaciens str. B6</name>
    <dbReference type="NCBI Taxonomy" id="1183423"/>
    <lineage>
        <taxon>Bacteria</taxon>
        <taxon>Pseudomonadati</taxon>
        <taxon>Pseudomonadota</taxon>
        <taxon>Alphaproteobacteria</taxon>
        <taxon>Hyphomicrobiales</taxon>
        <taxon>Rhizobiaceae</taxon>
        <taxon>Rhizobium/Agrobacterium group</taxon>
        <taxon>Agrobacterium</taxon>
        <taxon>Agrobacterium tumefaciens complex</taxon>
    </lineage>
</organism>
<protein>
    <submittedName>
        <fullName evidence="2">Uncharacterized protein</fullName>
    </submittedName>
</protein>
<keyword evidence="1" id="KW-0812">Transmembrane</keyword>
<evidence type="ECO:0000313" key="2">
    <source>
        <dbReference type="EMBL" id="CVI16932.1"/>
    </source>
</evidence>
<keyword evidence="1" id="KW-1133">Transmembrane helix</keyword>
<name>A0A822V1E4_AGRTU</name>
<proteinExistence type="predicted"/>
<keyword evidence="1" id="KW-0472">Membrane</keyword>
<dbReference type="EMBL" id="FCNL01000014">
    <property type="protein sequence ID" value="CVI16932.1"/>
    <property type="molecule type" value="Genomic_DNA"/>
</dbReference>
<dbReference type="Proteomes" id="UP000192074">
    <property type="component" value="Unassembled WGS sequence"/>
</dbReference>
<feature type="transmembrane region" description="Helical" evidence="1">
    <location>
        <begin position="21"/>
        <end position="43"/>
    </location>
</feature>
<gene>
    <name evidence="2" type="ORF">AGR4A_Cc210086</name>
</gene>
<sequence length="134" mass="15055">MSHSFSRLELERRSHQGVPHFSPAIPATCGGLLVIALYFMVIFRMGGSLKAGVISAAIVPQAVAGYRRRNLSDRRCRIWESCRRALFRSRHSSRIAPSCSIRTPRRASSLIPAGMWTSFFRSLLKTASRSRKYG</sequence>